<dbReference type="Proteomes" id="UP000078406">
    <property type="component" value="Unassembled WGS sequence"/>
</dbReference>
<comment type="caution">
    <text evidence="2">The sequence shown here is derived from an EMBL/GenBank/DDBJ whole genome shotgun (WGS) entry which is preliminary data.</text>
</comment>
<organism evidence="2 3">
    <name type="scientific">Vibrio bivalvicida</name>
    <dbReference type="NCBI Taxonomy" id="1276888"/>
    <lineage>
        <taxon>Bacteria</taxon>
        <taxon>Pseudomonadati</taxon>
        <taxon>Pseudomonadota</taxon>
        <taxon>Gammaproteobacteria</taxon>
        <taxon>Vibrionales</taxon>
        <taxon>Vibrionaceae</taxon>
        <taxon>Vibrio</taxon>
        <taxon>Vibrio oreintalis group</taxon>
    </lineage>
</organism>
<dbReference type="EMBL" id="LLEI02000057">
    <property type="protein sequence ID" value="OAJ92806.1"/>
    <property type="molecule type" value="Genomic_DNA"/>
</dbReference>
<protein>
    <submittedName>
        <fullName evidence="2">Uncharacterized protein</fullName>
    </submittedName>
</protein>
<evidence type="ECO:0000313" key="2">
    <source>
        <dbReference type="EMBL" id="OAJ92806.1"/>
    </source>
</evidence>
<reference evidence="2 3" key="1">
    <citation type="journal article" date="2016" name="Syst. Appl. Microbiol.">
        <title>Vibrio bivalvicida sp. nov., a novel larval pathogen for bivalve molluscs reared in a hatchery.</title>
        <authorList>
            <person name="Dubert J."/>
            <person name="Romalde J.L."/>
            <person name="Prado S."/>
            <person name="Barja J.L."/>
        </authorList>
    </citation>
    <scope>NUCLEOTIDE SEQUENCE [LARGE SCALE GENOMIC DNA]</scope>
    <source>
        <strain evidence="2 3">605</strain>
    </source>
</reference>
<sequence>MDLIRRLFGYEFLVPFIVTCLIYGMLFVFVYFVYKVVRSYIVKFYVSSVLDSETKQNIDRIITLAKIIDVPGELPDNYQSLWNSIYKNRNQRESMKSSIGIFELTIHNYKKSGREPTDLLEVIDLLDGFKVQALRQKKFFYETNEAINISLSYLLVSKHFLVSSDSL</sequence>
<dbReference type="AlphaFoldDB" id="A0A177XWS0"/>
<feature type="transmembrane region" description="Helical" evidence="1">
    <location>
        <begin position="12"/>
        <end position="34"/>
    </location>
</feature>
<keyword evidence="1" id="KW-0472">Membrane</keyword>
<evidence type="ECO:0000313" key="3">
    <source>
        <dbReference type="Proteomes" id="UP000078406"/>
    </source>
</evidence>
<dbReference type="RefSeq" id="WP_054963640.1">
    <property type="nucleotide sequence ID" value="NZ_LLEI02000057.1"/>
</dbReference>
<name>A0A177XWS0_9VIBR</name>
<keyword evidence="1" id="KW-1133">Transmembrane helix</keyword>
<proteinExistence type="predicted"/>
<evidence type="ECO:0000256" key="1">
    <source>
        <dbReference type="SAM" id="Phobius"/>
    </source>
</evidence>
<accession>A0A177XWS0</accession>
<gene>
    <name evidence="2" type="ORF">APB76_18095</name>
</gene>
<keyword evidence="1" id="KW-0812">Transmembrane</keyword>